<dbReference type="SMART" id="SM00233">
    <property type="entry name" value="PH"/>
    <property type="match status" value="1"/>
</dbReference>
<reference evidence="3 4" key="1">
    <citation type="submission" date="2019-04" db="EMBL/GenBank/DDBJ databases">
        <title>High contiguity whole genome sequence and gene annotation resource for two Venturia nashicola isolates.</title>
        <authorList>
            <person name="Prokchorchik M."/>
            <person name="Won K."/>
            <person name="Lee Y."/>
            <person name="Choi E.D."/>
            <person name="Segonzac C."/>
            <person name="Sohn K.H."/>
        </authorList>
    </citation>
    <scope>NUCLEOTIDE SEQUENCE [LARGE SCALE GENOMIC DNA]</scope>
    <source>
        <strain evidence="3 4">PRI2</strain>
    </source>
</reference>
<dbReference type="SUPFAM" id="SSF50729">
    <property type="entry name" value="PH domain-like"/>
    <property type="match status" value="1"/>
</dbReference>
<protein>
    <submittedName>
        <fullName evidence="3">Mitochondrial-processing peptidase subunit beta</fullName>
    </submittedName>
</protein>
<organism evidence="3 4">
    <name type="scientific">Venturia nashicola</name>
    <dbReference type="NCBI Taxonomy" id="86259"/>
    <lineage>
        <taxon>Eukaryota</taxon>
        <taxon>Fungi</taxon>
        <taxon>Dikarya</taxon>
        <taxon>Ascomycota</taxon>
        <taxon>Pezizomycotina</taxon>
        <taxon>Dothideomycetes</taxon>
        <taxon>Pleosporomycetidae</taxon>
        <taxon>Venturiales</taxon>
        <taxon>Venturiaceae</taxon>
        <taxon>Venturia</taxon>
    </lineage>
</organism>
<dbReference type="PANTHER" id="PTHR37283:SF1">
    <property type="entry name" value="PH DOMAIN-CONTAINING PROTEIN YHR131C"/>
    <property type="match status" value="1"/>
</dbReference>
<dbReference type="InterPro" id="IPR011993">
    <property type="entry name" value="PH-like_dom_sf"/>
</dbReference>
<dbReference type="Gene3D" id="2.30.29.30">
    <property type="entry name" value="Pleckstrin-homology domain (PH domain)/Phosphotyrosine-binding domain (PTB)"/>
    <property type="match status" value="1"/>
</dbReference>
<sequence length="546" mass="60670">MPASATPAIRSTSDVRSASGKIQTFGYHNTFHTHALASIAESAPPSYELATSPHRGLRSNNITPSHPVSEILPSYKCTLQFEGLLALRTELSTPFLESLDRHWYSVYAVLFGTQLSIFRIKSNRGLPSASPIKGRLLRTYSLQHAEVGLAVDYDGREIVPKSLFAKLMPKAALKKLWHTDPRFFEPSREYVLRLRIEEETILLCSDTHENMLDWVELIGAAIDISQPLEDRSEPRYRSLPRRSRRQRQIEEGALERNHPATNEELEARLIAQQQRLFRRLYPHLAQDSPASGARLERTITSGSELRRAVHRQGEAAHEDAEDLDPADVRDDGGEGSTSRPNSAGRQASTSSLQERAQYDPKTAPERATMRSNALCRFRRRCAPILLASSPRASPIIFQSGHRYQLDIKRYALVPFDLLPPRYDASKETVKATLASVLDNEDSITRPIFETFMSGTSQWTAASAGVEEEEHADVDHDGHSLHSTATGGELCRIETTTEESGSGPGAKGKGKAIFLSVRKLVRPAKSGHGEQDHDEITVATYAAPLLV</sequence>
<evidence type="ECO:0000259" key="2">
    <source>
        <dbReference type="PROSITE" id="PS50003"/>
    </source>
</evidence>
<keyword evidence="4" id="KW-1185">Reference proteome</keyword>
<dbReference type="PROSITE" id="PS50003">
    <property type="entry name" value="PH_DOMAIN"/>
    <property type="match status" value="1"/>
</dbReference>
<feature type="region of interest" description="Disordered" evidence="1">
    <location>
        <begin position="307"/>
        <end position="370"/>
    </location>
</feature>
<feature type="compositionally biased region" description="Polar residues" evidence="1">
    <location>
        <begin position="336"/>
        <end position="354"/>
    </location>
</feature>
<dbReference type="InterPro" id="IPR001849">
    <property type="entry name" value="PH_domain"/>
</dbReference>
<feature type="compositionally biased region" description="Basic and acidic residues" evidence="1">
    <location>
        <begin position="247"/>
        <end position="258"/>
    </location>
</feature>
<feature type="compositionally biased region" description="Basic and acidic residues" evidence="1">
    <location>
        <begin position="356"/>
        <end position="368"/>
    </location>
</feature>
<name>A0A4Z1PGB4_9PEZI</name>
<dbReference type="Proteomes" id="UP000298493">
    <property type="component" value="Unassembled WGS sequence"/>
</dbReference>
<dbReference type="PANTHER" id="PTHR37283">
    <property type="entry name" value="PH DOMAIN-CONTAINING PROTEIN YHR131C"/>
    <property type="match status" value="1"/>
</dbReference>
<dbReference type="STRING" id="86259.A0A4Z1PGB4"/>
<feature type="domain" description="PH" evidence="2">
    <location>
        <begin position="78"/>
        <end position="223"/>
    </location>
</feature>
<accession>A0A4Z1PGB4</accession>
<evidence type="ECO:0000313" key="3">
    <source>
        <dbReference type="EMBL" id="TID26714.1"/>
    </source>
</evidence>
<feature type="compositionally biased region" description="Basic and acidic residues" evidence="1">
    <location>
        <begin position="307"/>
        <end position="318"/>
    </location>
</feature>
<dbReference type="AlphaFoldDB" id="A0A4Z1PGB4"/>
<comment type="caution">
    <text evidence="3">The sequence shown here is derived from an EMBL/GenBank/DDBJ whole genome shotgun (WGS) entry which is preliminary data.</text>
</comment>
<gene>
    <name evidence="3" type="ORF">E6O75_ATG01207</name>
</gene>
<evidence type="ECO:0000313" key="4">
    <source>
        <dbReference type="Proteomes" id="UP000298493"/>
    </source>
</evidence>
<evidence type="ECO:0000256" key="1">
    <source>
        <dbReference type="SAM" id="MobiDB-lite"/>
    </source>
</evidence>
<feature type="region of interest" description="Disordered" evidence="1">
    <location>
        <begin position="460"/>
        <end position="483"/>
    </location>
</feature>
<proteinExistence type="predicted"/>
<feature type="region of interest" description="Disordered" evidence="1">
    <location>
        <begin position="232"/>
        <end position="260"/>
    </location>
</feature>
<dbReference type="EMBL" id="SNSC02000002">
    <property type="protein sequence ID" value="TID26714.1"/>
    <property type="molecule type" value="Genomic_DNA"/>
</dbReference>